<comment type="caution">
    <text evidence="8">The sequence shown here is derived from an EMBL/GenBank/DDBJ whole genome shotgun (WGS) entry which is preliminary data.</text>
</comment>
<dbReference type="InterPro" id="IPR050833">
    <property type="entry name" value="Poly_Biosynth_Transport"/>
</dbReference>
<evidence type="ECO:0000256" key="5">
    <source>
        <dbReference type="ARBA" id="ARBA00022989"/>
    </source>
</evidence>
<evidence type="ECO:0000256" key="6">
    <source>
        <dbReference type="ARBA" id="ARBA00023136"/>
    </source>
</evidence>
<feature type="transmembrane region" description="Helical" evidence="7">
    <location>
        <begin position="295"/>
        <end position="318"/>
    </location>
</feature>
<gene>
    <name evidence="8" type="ORF">SAMN05444001_11162</name>
</gene>
<keyword evidence="4 7" id="KW-0812">Transmembrane</keyword>
<feature type="transmembrane region" description="Helical" evidence="7">
    <location>
        <begin position="382"/>
        <end position="401"/>
    </location>
</feature>
<feature type="transmembrane region" description="Helical" evidence="7">
    <location>
        <begin position="324"/>
        <end position="344"/>
    </location>
</feature>
<organism evidence="8 9">
    <name type="scientific">Parabacteroides chinchillae</name>
    <dbReference type="NCBI Taxonomy" id="871327"/>
    <lineage>
        <taxon>Bacteria</taxon>
        <taxon>Pseudomonadati</taxon>
        <taxon>Bacteroidota</taxon>
        <taxon>Bacteroidia</taxon>
        <taxon>Bacteroidales</taxon>
        <taxon>Tannerellaceae</taxon>
        <taxon>Parabacteroides</taxon>
    </lineage>
</organism>
<protein>
    <submittedName>
        <fullName evidence="8">Membrane protein involved in the export of O-antigen and teichoic acid</fullName>
    </submittedName>
</protein>
<dbReference type="GO" id="GO:0005886">
    <property type="term" value="C:plasma membrane"/>
    <property type="evidence" value="ECO:0007669"/>
    <property type="project" value="UniProtKB-SubCell"/>
</dbReference>
<dbReference type="Pfam" id="PF13440">
    <property type="entry name" value="Polysacc_synt_3"/>
    <property type="match status" value="1"/>
</dbReference>
<dbReference type="RefSeq" id="WP_103983643.1">
    <property type="nucleotide sequence ID" value="NZ_FNVS01000011.1"/>
</dbReference>
<feature type="transmembrane region" description="Helical" evidence="7">
    <location>
        <begin position="173"/>
        <end position="193"/>
    </location>
</feature>
<sequence>MEKDTLKQKTVKGLFWGGVSNGVQQLLGVLFGIYLARILNAEDYGLVGMLAIFSGIAGTIINSGFTVALTNKQDVAHEDYNAVFWFTFFVGLVCYIILFFCAPFISDFYKRPELTNLSRVVFLSFFFNGCAGVSYTVLFRQLMVKKQAQIDITVMALSGIVGVTLAMKGYAYWALVFQSMIFICGGALLRFIFAPWKPSFDINFQPLKGMFSFSLKLFITNIFQQLNIYIFPVLLGRFYNATDVGFFTQGQKWVVMGSQSLWGMFYAVAQPVLVEASNNKERQINVFRKMCRFGAFVSFPVMFGLAFVSHEFVCIVLGEKWLPSVPVLQILSVWGAFLFLQILYNQLLIAHGRSELYLSGTIFQGLLQIVSVLIAFKWGIMVMVSVYVFSFLLSLLYWHHCVNQEIELSLKMVFLDVGTYLFIIIVTLIIVYFLSLEIVNIYLLIGFKIFFSAIIYLSLSYLLGSKILKDTILLIKNKSL</sequence>
<feature type="transmembrane region" description="Helical" evidence="7">
    <location>
        <begin position="441"/>
        <end position="463"/>
    </location>
</feature>
<dbReference type="EMBL" id="FNVS01000011">
    <property type="protein sequence ID" value="SEF99044.1"/>
    <property type="molecule type" value="Genomic_DNA"/>
</dbReference>
<feature type="transmembrane region" description="Helical" evidence="7">
    <location>
        <begin position="117"/>
        <end position="138"/>
    </location>
</feature>
<proteinExistence type="inferred from homology"/>
<evidence type="ECO:0000256" key="7">
    <source>
        <dbReference type="SAM" id="Phobius"/>
    </source>
</evidence>
<evidence type="ECO:0000256" key="3">
    <source>
        <dbReference type="ARBA" id="ARBA00022475"/>
    </source>
</evidence>
<dbReference type="PANTHER" id="PTHR30250:SF10">
    <property type="entry name" value="LIPOPOLYSACCHARIDE BIOSYNTHESIS PROTEIN WZXC"/>
    <property type="match status" value="1"/>
</dbReference>
<keyword evidence="6 7" id="KW-0472">Membrane</keyword>
<evidence type="ECO:0000313" key="8">
    <source>
        <dbReference type="EMBL" id="SEF99044.1"/>
    </source>
</evidence>
<evidence type="ECO:0000256" key="1">
    <source>
        <dbReference type="ARBA" id="ARBA00004651"/>
    </source>
</evidence>
<dbReference type="Proteomes" id="UP000236725">
    <property type="component" value="Unassembled WGS sequence"/>
</dbReference>
<dbReference type="CDD" id="cd13127">
    <property type="entry name" value="MATE_tuaB_like"/>
    <property type="match status" value="1"/>
</dbReference>
<feature type="transmembrane region" description="Helical" evidence="7">
    <location>
        <begin position="46"/>
        <end position="70"/>
    </location>
</feature>
<dbReference type="PANTHER" id="PTHR30250">
    <property type="entry name" value="PST FAMILY PREDICTED COLANIC ACID TRANSPORTER"/>
    <property type="match status" value="1"/>
</dbReference>
<comment type="similarity">
    <text evidence="2">Belongs to the polysaccharide synthase family.</text>
</comment>
<reference evidence="8 9" key="1">
    <citation type="submission" date="2016-10" db="EMBL/GenBank/DDBJ databases">
        <authorList>
            <person name="Varghese N."/>
            <person name="Submissions S."/>
        </authorList>
    </citation>
    <scope>NUCLEOTIDE SEQUENCE [LARGE SCALE GENOMIC DNA]</scope>
    <source>
        <strain evidence="8 9">DSM 29073</strain>
    </source>
</reference>
<dbReference type="AlphaFoldDB" id="A0A8G2BX44"/>
<keyword evidence="5 7" id="KW-1133">Transmembrane helix</keyword>
<keyword evidence="9" id="KW-1185">Reference proteome</keyword>
<feature type="transmembrane region" description="Helical" evidence="7">
    <location>
        <begin position="413"/>
        <end position="435"/>
    </location>
</feature>
<evidence type="ECO:0000256" key="4">
    <source>
        <dbReference type="ARBA" id="ARBA00022692"/>
    </source>
</evidence>
<evidence type="ECO:0000313" key="9">
    <source>
        <dbReference type="Proteomes" id="UP000236725"/>
    </source>
</evidence>
<evidence type="ECO:0000256" key="2">
    <source>
        <dbReference type="ARBA" id="ARBA00007430"/>
    </source>
</evidence>
<feature type="transmembrane region" description="Helical" evidence="7">
    <location>
        <begin position="356"/>
        <end position="376"/>
    </location>
</feature>
<feature type="transmembrane region" description="Helical" evidence="7">
    <location>
        <begin position="213"/>
        <end position="233"/>
    </location>
</feature>
<accession>A0A8G2BX44</accession>
<name>A0A8G2BX44_9BACT</name>
<comment type="subcellular location">
    <subcellularLocation>
        <location evidence="1">Cell membrane</location>
        <topology evidence="1">Multi-pass membrane protein</topology>
    </subcellularLocation>
</comment>
<feature type="transmembrane region" description="Helical" evidence="7">
    <location>
        <begin position="82"/>
        <end position="105"/>
    </location>
</feature>
<feature type="transmembrane region" description="Helical" evidence="7">
    <location>
        <begin position="13"/>
        <end position="34"/>
    </location>
</feature>
<keyword evidence="3" id="KW-1003">Cell membrane</keyword>